<accession>A0A8B9I423</accession>
<evidence type="ECO:0000313" key="15">
    <source>
        <dbReference type="Proteomes" id="UP000694426"/>
    </source>
</evidence>
<reference evidence="14" key="1">
    <citation type="submission" date="2025-08" db="UniProtKB">
        <authorList>
            <consortium name="Ensembl"/>
        </authorList>
    </citation>
    <scope>IDENTIFICATION</scope>
</reference>
<comment type="subunit">
    <text evidence="10">Interacts (via lumenal domain) with lysosomal protein MFSD1; the interaction starts while both proteins are still in the endoplasmic reticulum and is required for stabilization of MFSD1 in lysosomes but has no direct effect on its targeting to lysosomes or transporter activity.</text>
</comment>
<dbReference type="InterPro" id="IPR029382">
    <property type="entry name" value="NCU-G1"/>
</dbReference>
<evidence type="ECO:0000256" key="12">
    <source>
        <dbReference type="SAM" id="Phobius"/>
    </source>
</evidence>
<evidence type="ECO:0000256" key="11">
    <source>
        <dbReference type="SAM" id="MobiDB-lite"/>
    </source>
</evidence>
<dbReference type="GeneTree" id="ENSGT00390000005131"/>
<gene>
    <name evidence="14" type="primary">GLMP</name>
</gene>
<evidence type="ECO:0000313" key="14">
    <source>
        <dbReference type="Ensembl" id="ENSABRP00000007367.1"/>
    </source>
</evidence>
<keyword evidence="2 12" id="KW-0812">Transmembrane</keyword>
<evidence type="ECO:0000256" key="13">
    <source>
        <dbReference type="SAM" id="SignalP"/>
    </source>
</evidence>
<sequence>MRRLLLLAGLLAAAGGREVTAAPGGSTGAGGGGGGTGSGKGRAPGPRGVVHRAEPGPCPGLSLGPGGACPGGPKLPPGTRLRTAKLLQNGEAALQPAGAQRVRNADRAPWAAPGLHHPLGSWGSWGRPRVPSSSQAEAFRSASAGELSLPLRPLLPPQVSMQYNPGWNGSSVNLLHVRAVGPNDTLHYVWSSIGAPAALLVVTEGTSSALRINWTQLLSPAPAGAIWIEPADSVVYSTAVVFTKVFEYSKANALEEVFYPTYDLSDFSWDSVNRTLNHTALTADFVGGPAADPSGSFSNGSLAFRVTAYETSGRDGTLPGLLHTTNSSKVEFVLAGAAPRGNSSWFALEMATVEEAGVVQRLRSARSIDDEYTPTIFETFSLVAESRNDSSALSFLQWKATAYGSQTPKREDSIQCRSGSLKAANWTLPRSSIVHAYFGEGVGSTYTISAVNISFGGEDGNIYEEKRYLSWSVLLGFGQPPKDTFSPLVISIMAVALGTPMVLLVVGSCVVLFAQGKRYTEYEPIN</sequence>
<evidence type="ECO:0000256" key="2">
    <source>
        <dbReference type="ARBA" id="ARBA00022692"/>
    </source>
</evidence>
<keyword evidence="15" id="KW-1185">Reference proteome</keyword>
<keyword evidence="4 12" id="KW-1133">Transmembrane helix</keyword>
<name>A0A8B9I423_9AVES</name>
<feature type="region of interest" description="Disordered" evidence="11">
    <location>
        <begin position="19"/>
        <end position="80"/>
    </location>
</feature>
<evidence type="ECO:0000256" key="5">
    <source>
        <dbReference type="ARBA" id="ARBA00023136"/>
    </source>
</evidence>
<dbReference type="Proteomes" id="UP000694426">
    <property type="component" value="Unplaced"/>
</dbReference>
<evidence type="ECO:0000256" key="6">
    <source>
        <dbReference type="ARBA" id="ARBA00023180"/>
    </source>
</evidence>
<dbReference type="PANTHER" id="PTHR31981">
    <property type="entry name" value="GLYCOSYLATED LYSOSOMAL MEMBRANE PROTEIN"/>
    <property type="match status" value="1"/>
</dbReference>
<dbReference type="GO" id="GO:0061462">
    <property type="term" value="P:protein localization to lysosome"/>
    <property type="evidence" value="ECO:0007669"/>
    <property type="project" value="Ensembl"/>
</dbReference>
<evidence type="ECO:0000256" key="4">
    <source>
        <dbReference type="ARBA" id="ARBA00022989"/>
    </source>
</evidence>
<evidence type="ECO:0000256" key="3">
    <source>
        <dbReference type="ARBA" id="ARBA00022729"/>
    </source>
</evidence>
<keyword evidence="5 12" id="KW-0472">Membrane</keyword>
<feature type="compositionally biased region" description="Gly residues" evidence="11">
    <location>
        <begin position="25"/>
        <end position="42"/>
    </location>
</feature>
<dbReference type="AlphaFoldDB" id="A0A8B9I423"/>
<dbReference type="GO" id="GO:0045944">
    <property type="term" value="P:positive regulation of transcription by RNA polymerase II"/>
    <property type="evidence" value="ECO:0007669"/>
    <property type="project" value="Ensembl"/>
</dbReference>
<protein>
    <submittedName>
        <fullName evidence="14">Glycosylated lysosomal membrane protein</fullName>
    </submittedName>
</protein>
<evidence type="ECO:0000256" key="1">
    <source>
        <dbReference type="ARBA" id="ARBA00010599"/>
    </source>
</evidence>
<dbReference type="GO" id="GO:0050821">
    <property type="term" value="P:protein stabilization"/>
    <property type="evidence" value="ECO:0007669"/>
    <property type="project" value="Ensembl"/>
</dbReference>
<comment type="similarity">
    <text evidence="1">Belongs to the GLMP family.</text>
</comment>
<dbReference type="GO" id="GO:0005829">
    <property type="term" value="C:cytosol"/>
    <property type="evidence" value="ECO:0007669"/>
    <property type="project" value="Ensembl"/>
</dbReference>
<reference evidence="14" key="2">
    <citation type="submission" date="2025-09" db="UniProtKB">
        <authorList>
            <consortium name="Ensembl"/>
        </authorList>
    </citation>
    <scope>IDENTIFICATION</scope>
</reference>
<evidence type="ECO:0000256" key="10">
    <source>
        <dbReference type="ARBA" id="ARBA00044960"/>
    </source>
</evidence>
<dbReference type="Ensembl" id="ENSABRT00000010654.1">
    <property type="protein sequence ID" value="ENSABRP00000007367.1"/>
    <property type="gene ID" value="ENSABRG00000006796.1"/>
</dbReference>
<feature type="chain" id="PRO_5034594253" evidence="13">
    <location>
        <begin position="22"/>
        <end position="526"/>
    </location>
</feature>
<feature type="transmembrane region" description="Helical" evidence="12">
    <location>
        <begin position="488"/>
        <end position="514"/>
    </location>
</feature>
<organism evidence="14 15">
    <name type="scientific">Anser brachyrhynchus</name>
    <name type="common">Pink-footed goose</name>
    <dbReference type="NCBI Taxonomy" id="132585"/>
    <lineage>
        <taxon>Eukaryota</taxon>
        <taxon>Metazoa</taxon>
        <taxon>Chordata</taxon>
        <taxon>Craniata</taxon>
        <taxon>Vertebrata</taxon>
        <taxon>Euteleostomi</taxon>
        <taxon>Archelosauria</taxon>
        <taxon>Archosauria</taxon>
        <taxon>Dinosauria</taxon>
        <taxon>Saurischia</taxon>
        <taxon>Theropoda</taxon>
        <taxon>Coelurosauria</taxon>
        <taxon>Aves</taxon>
        <taxon>Neognathae</taxon>
        <taxon>Galloanserae</taxon>
        <taxon>Anseriformes</taxon>
        <taxon>Anatidae</taxon>
        <taxon>Anserinae</taxon>
        <taxon>Anser</taxon>
    </lineage>
</organism>
<feature type="region of interest" description="Disordered" evidence="11">
    <location>
        <begin position="118"/>
        <end position="138"/>
    </location>
</feature>
<evidence type="ECO:0000256" key="8">
    <source>
        <dbReference type="ARBA" id="ARBA00024176"/>
    </source>
</evidence>
<feature type="signal peptide" evidence="13">
    <location>
        <begin position="1"/>
        <end position="21"/>
    </location>
</feature>
<dbReference type="Pfam" id="PF15065">
    <property type="entry name" value="NCU-G1"/>
    <property type="match status" value="1"/>
</dbReference>
<dbReference type="GO" id="GO:0005765">
    <property type="term" value="C:lysosomal membrane"/>
    <property type="evidence" value="ECO:0007669"/>
    <property type="project" value="UniProtKB-SubCell"/>
</dbReference>
<keyword evidence="6" id="KW-0325">Glycoprotein</keyword>
<proteinExistence type="inferred from homology"/>
<evidence type="ECO:0000256" key="9">
    <source>
        <dbReference type="ARBA" id="ARBA00024189"/>
    </source>
</evidence>
<keyword evidence="3 13" id="KW-0732">Signal</keyword>
<comment type="subcellular location">
    <subcellularLocation>
        <location evidence="9">Lysosome membrane</location>
        <topology evidence="9">Single-pass type I membrane protein</topology>
        <orientation evidence="9">Lumenal side</orientation>
    </subcellularLocation>
</comment>
<comment type="function">
    <text evidence="8">Required to protect lysosomal transporter MFSD1 from lysosomal proteolysis and for MFSD1 lysosomal localization.</text>
</comment>
<keyword evidence="7" id="KW-0458">Lysosome</keyword>
<dbReference type="GO" id="GO:0005634">
    <property type="term" value="C:nucleus"/>
    <property type="evidence" value="ECO:0007669"/>
    <property type="project" value="Ensembl"/>
</dbReference>
<evidence type="ECO:0000256" key="7">
    <source>
        <dbReference type="ARBA" id="ARBA00023228"/>
    </source>
</evidence>
<dbReference type="PANTHER" id="PTHR31981:SF1">
    <property type="entry name" value="GLYCOSYLATED LYSOSOMAL MEMBRANE PROTEIN"/>
    <property type="match status" value="1"/>
</dbReference>